<dbReference type="Gene3D" id="6.10.250.3150">
    <property type="match status" value="1"/>
</dbReference>
<evidence type="ECO:0000256" key="2">
    <source>
        <dbReference type="SAM" id="MobiDB-lite"/>
    </source>
</evidence>
<gene>
    <name evidence="4" type="ORF">K8V47_05735</name>
</gene>
<sequence>MKSGAALLHDKFEKHRLSLRLLRAVAVAVLMMVAAVGEAPSAVAASSTVAQSGKSSSKKKTSQSKKKAASKKKSASKKRKTTSKKKKTTRKKTGKASSSRTSKDVRREQQATAKDIKETSAKLDRNRRSTASQLNRLNDLRSRIAQQTSVIAATQADADAISQRIELLDDTIKQMRDHVERLRESYGDILRRSQGTERQLDMLSFVFAAESFQESLQRVRYLRQISRWRRAKHQELLTAVDDLHSRQADMAELLRQKNAHIVRLNTAKASVERDSRETSQIVERLKQEGSQLQAHLARQQQKLQKLDRELDRLIAAEQRRMEQERLRREKAERERAERERRRQEQAARGKQSGSSTSSGKQPSADKPSKRTDGDVRQAAPITASASVSQFARMKGRLPFPVEGKYRVISAFGRHPHPDFPNIEIQNSGIDIEMLSSNRRARAIADGTVSAVFHQPGYNNIVMIRHGEYITIYAGISSLSVKTGDAVKTGQTIGQVQPDPDNDGRHVLHFELRHERQKLNPLQWVR</sequence>
<dbReference type="GO" id="GO:0004222">
    <property type="term" value="F:metalloendopeptidase activity"/>
    <property type="evidence" value="ECO:0007669"/>
    <property type="project" value="TreeGrafter"/>
</dbReference>
<dbReference type="PANTHER" id="PTHR21666:SF289">
    <property type="entry name" value="L-ALA--D-GLU ENDOPEPTIDASE"/>
    <property type="match status" value="1"/>
</dbReference>
<proteinExistence type="predicted"/>
<dbReference type="InterPro" id="IPR016047">
    <property type="entry name" value="M23ase_b-sheet_dom"/>
</dbReference>
<feature type="compositionally biased region" description="Basic residues" evidence="2">
    <location>
        <begin position="56"/>
        <end position="94"/>
    </location>
</feature>
<dbReference type="Gene3D" id="2.70.70.10">
    <property type="entry name" value="Glucose Permease (Domain IIA)"/>
    <property type="match status" value="1"/>
</dbReference>
<dbReference type="EMBL" id="DYXT01000028">
    <property type="protein sequence ID" value="HJE39240.1"/>
    <property type="molecule type" value="Genomic_DNA"/>
</dbReference>
<dbReference type="AlphaFoldDB" id="A0A4Q0U9V7"/>
<protein>
    <submittedName>
        <fullName evidence="4">Peptidoglycan DD-metalloendopeptidase family protein</fullName>
    </submittedName>
</protein>
<accession>A0A4Q0U9V7</accession>
<dbReference type="SUPFAM" id="SSF51261">
    <property type="entry name" value="Duplicated hybrid motif"/>
    <property type="match status" value="1"/>
</dbReference>
<name>A0A4Q0U9V7_9BACT</name>
<evidence type="ECO:0000313" key="5">
    <source>
        <dbReference type="Proteomes" id="UP000711407"/>
    </source>
</evidence>
<reference evidence="4" key="2">
    <citation type="submission" date="2021-09" db="EMBL/GenBank/DDBJ databases">
        <authorList>
            <person name="Gilroy R."/>
        </authorList>
    </citation>
    <scope>NUCLEOTIDE SEQUENCE</scope>
    <source>
        <strain evidence="4">4100</strain>
    </source>
</reference>
<evidence type="ECO:0000256" key="1">
    <source>
        <dbReference type="ARBA" id="ARBA00022729"/>
    </source>
</evidence>
<feature type="compositionally biased region" description="Basic and acidic residues" evidence="2">
    <location>
        <begin position="366"/>
        <end position="375"/>
    </location>
</feature>
<reference evidence="4" key="1">
    <citation type="journal article" date="2021" name="PeerJ">
        <title>Extensive microbial diversity within the chicken gut microbiome revealed by metagenomics and culture.</title>
        <authorList>
            <person name="Gilroy R."/>
            <person name="Ravi A."/>
            <person name="Getino M."/>
            <person name="Pursley I."/>
            <person name="Horton D.L."/>
            <person name="Alikhan N.F."/>
            <person name="Baker D."/>
            <person name="Gharbi K."/>
            <person name="Hall N."/>
            <person name="Watson M."/>
            <person name="Adriaenssens E.M."/>
            <person name="Foster-Nyarko E."/>
            <person name="Jarju S."/>
            <person name="Secka A."/>
            <person name="Antonio M."/>
            <person name="Oren A."/>
            <person name="Chaudhuri R.R."/>
            <person name="La Ragione R."/>
            <person name="Hildebrand F."/>
            <person name="Pallen M.J."/>
        </authorList>
    </citation>
    <scope>NUCLEOTIDE SEQUENCE</scope>
    <source>
        <strain evidence="4">4100</strain>
    </source>
</reference>
<comment type="caution">
    <text evidence="4">The sequence shown here is derived from an EMBL/GenBank/DDBJ whole genome shotgun (WGS) entry which is preliminary data.</text>
</comment>
<feature type="compositionally biased region" description="Low complexity" evidence="2">
    <location>
        <begin position="348"/>
        <end position="362"/>
    </location>
</feature>
<feature type="compositionally biased region" description="Basic and acidic residues" evidence="2">
    <location>
        <begin position="101"/>
        <end position="127"/>
    </location>
</feature>
<dbReference type="InterPro" id="IPR050570">
    <property type="entry name" value="Cell_wall_metabolism_enzyme"/>
</dbReference>
<feature type="compositionally biased region" description="Basic and acidic residues" evidence="2">
    <location>
        <begin position="321"/>
        <end position="347"/>
    </location>
</feature>
<dbReference type="Proteomes" id="UP000711407">
    <property type="component" value="Unassembled WGS sequence"/>
</dbReference>
<feature type="compositionally biased region" description="Low complexity" evidence="2">
    <location>
        <begin position="46"/>
        <end position="55"/>
    </location>
</feature>
<dbReference type="InterPro" id="IPR011055">
    <property type="entry name" value="Dup_hybrid_motif"/>
</dbReference>
<evidence type="ECO:0000259" key="3">
    <source>
        <dbReference type="Pfam" id="PF01551"/>
    </source>
</evidence>
<feature type="domain" description="M23ase beta-sheet core" evidence="3">
    <location>
        <begin position="426"/>
        <end position="520"/>
    </location>
</feature>
<feature type="region of interest" description="Disordered" evidence="2">
    <location>
        <begin position="46"/>
        <end position="134"/>
    </location>
</feature>
<feature type="region of interest" description="Disordered" evidence="2">
    <location>
        <begin position="321"/>
        <end position="380"/>
    </location>
</feature>
<dbReference type="Pfam" id="PF01551">
    <property type="entry name" value="Peptidase_M23"/>
    <property type="match status" value="1"/>
</dbReference>
<organism evidence="4 5">
    <name type="scientific">Candidatus Amulumruptor caecigallinarius</name>
    <dbReference type="NCBI Taxonomy" id="2109911"/>
    <lineage>
        <taxon>Bacteria</taxon>
        <taxon>Pseudomonadati</taxon>
        <taxon>Bacteroidota</taxon>
        <taxon>Bacteroidia</taxon>
        <taxon>Bacteroidales</taxon>
        <taxon>Muribaculaceae</taxon>
        <taxon>Candidatus Amulumruptor</taxon>
    </lineage>
</organism>
<keyword evidence="1" id="KW-0732">Signal</keyword>
<evidence type="ECO:0000313" key="4">
    <source>
        <dbReference type="EMBL" id="HJE39240.1"/>
    </source>
</evidence>
<dbReference type="CDD" id="cd12797">
    <property type="entry name" value="M23_peptidase"/>
    <property type="match status" value="1"/>
</dbReference>
<dbReference type="PANTHER" id="PTHR21666">
    <property type="entry name" value="PEPTIDASE-RELATED"/>
    <property type="match status" value="1"/>
</dbReference>